<feature type="region of interest" description="Disordered" evidence="1">
    <location>
        <begin position="283"/>
        <end position="313"/>
    </location>
</feature>
<evidence type="ECO:0000313" key="2">
    <source>
        <dbReference type="EMBL" id="SMD36051.1"/>
    </source>
</evidence>
<dbReference type="STRING" id="692418.SAMN04488029_2685"/>
<sequence length="372" mass="42356">MAKHRIRFYPIGNADTTLISLSNGKNILWDYAHMKDEEDSDDKRCDLPEELNKVVSDNYDVVTFTHADKDHINRFSEYFFLDHAKKYQNSSRKKIEELWVPASVLLDEQADEEAKILKAEARFRLKQKTGILIFSRPKKMKKWCDDQDEISYEEVKHLFVDAGKLVPGFSLSNDGVEFFSHSPFKSESKEIDRNAEAIVVQATFNDRCSTKLILGSDCTWEVWEDIVDVTKAKGNQSRLEWDIFHISHHCSYKSLSSDKGDDQTAPTDNIKWMYETQSNNGVRLISSSKPIPSKGSDEDEDKQPPHRQAANYYKSVGTDKNGEFLVTMEEPNKSTPKPIEIEIDTSDCSKIIKAIGMSTIGIGSSKPPRAGK</sequence>
<dbReference type="AlphaFoldDB" id="A0A1W2GHK3"/>
<dbReference type="EMBL" id="FWYF01000003">
    <property type="protein sequence ID" value="SMD36051.1"/>
    <property type="molecule type" value="Genomic_DNA"/>
</dbReference>
<organism evidence="2 3">
    <name type="scientific">Reichenbachiella faecimaris</name>
    <dbReference type="NCBI Taxonomy" id="692418"/>
    <lineage>
        <taxon>Bacteria</taxon>
        <taxon>Pseudomonadati</taxon>
        <taxon>Bacteroidota</taxon>
        <taxon>Cytophagia</taxon>
        <taxon>Cytophagales</taxon>
        <taxon>Reichenbachiellaceae</taxon>
        <taxon>Reichenbachiella</taxon>
    </lineage>
</organism>
<evidence type="ECO:0008006" key="4">
    <source>
        <dbReference type="Google" id="ProtNLM"/>
    </source>
</evidence>
<dbReference type="Proteomes" id="UP000192472">
    <property type="component" value="Unassembled WGS sequence"/>
</dbReference>
<evidence type="ECO:0000256" key="1">
    <source>
        <dbReference type="SAM" id="MobiDB-lite"/>
    </source>
</evidence>
<name>A0A1W2GHK3_REIFA</name>
<dbReference type="Gene3D" id="3.60.15.10">
    <property type="entry name" value="Ribonuclease Z/Hydroxyacylglutathione hydrolase-like"/>
    <property type="match status" value="1"/>
</dbReference>
<evidence type="ECO:0000313" key="3">
    <source>
        <dbReference type="Proteomes" id="UP000192472"/>
    </source>
</evidence>
<dbReference type="InterPro" id="IPR036866">
    <property type="entry name" value="RibonucZ/Hydroxyglut_hydro"/>
</dbReference>
<accession>A0A1W2GHK3</accession>
<reference evidence="2 3" key="1">
    <citation type="submission" date="2017-04" db="EMBL/GenBank/DDBJ databases">
        <authorList>
            <person name="Afonso C.L."/>
            <person name="Miller P.J."/>
            <person name="Scott M.A."/>
            <person name="Spackman E."/>
            <person name="Goraichik I."/>
            <person name="Dimitrov K.M."/>
            <person name="Suarez D.L."/>
            <person name="Swayne D.E."/>
        </authorList>
    </citation>
    <scope>NUCLEOTIDE SEQUENCE [LARGE SCALE GENOMIC DNA]</scope>
    <source>
        <strain evidence="2 3">DSM 26133</strain>
    </source>
</reference>
<proteinExistence type="predicted"/>
<protein>
    <recommendedName>
        <fullName evidence="4">Metal-dependent hydrolase, beta-lactamase superfamily II</fullName>
    </recommendedName>
</protein>
<dbReference type="OrthoDB" id="418728at2"/>
<gene>
    <name evidence="2" type="ORF">SAMN04488029_2685</name>
</gene>
<feature type="compositionally biased region" description="Low complexity" evidence="1">
    <location>
        <begin position="285"/>
        <end position="294"/>
    </location>
</feature>
<dbReference type="RefSeq" id="WP_084373354.1">
    <property type="nucleotide sequence ID" value="NZ_FWYF01000003.1"/>
</dbReference>
<keyword evidence="3" id="KW-1185">Reference proteome</keyword>